<dbReference type="InterPro" id="IPR038718">
    <property type="entry name" value="SNF2-like_sf"/>
</dbReference>
<dbReference type="OrthoDB" id="2801544at2759"/>
<accession>A0A7K9E2Q5</accession>
<dbReference type="InterPro" id="IPR014001">
    <property type="entry name" value="Helicase_ATP-bd"/>
</dbReference>
<dbReference type="GO" id="GO:0016787">
    <property type="term" value="F:hydrolase activity"/>
    <property type="evidence" value="ECO:0007669"/>
    <property type="project" value="UniProtKB-KW"/>
</dbReference>
<dbReference type="PROSITE" id="PS51194">
    <property type="entry name" value="HELICASE_CTER"/>
    <property type="match status" value="1"/>
</dbReference>
<evidence type="ECO:0000256" key="5">
    <source>
        <dbReference type="ARBA" id="ARBA00022806"/>
    </source>
</evidence>
<dbReference type="Pfam" id="PF01844">
    <property type="entry name" value="HNH"/>
    <property type="match status" value="1"/>
</dbReference>
<dbReference type="Gene3D" id="2.30.30.380">
    <property type="entry name" value="Zn-finger domain of Sec23/24"/>
    <property type="match status" value="1"/>
</dbReference>
<reference evidence="11 12" key="1">
    <citation type="submission" date="2019-09" db="EMBL/GenBank/DDBJ databases">
        <title>Bird 10,000 Genomes (B10K) Project - Family phase.</title>
        <authorList>
            <person name="Zhang G."/>
        </authorList>
    </citation>
    <scope>NUCLEOTIDE SEQUENCE [LARGE SCALE GENOMIC DNA]</scope>
    <source>
        <strain evidence="11">B10K-DU-001-21</strain>
        <tissue evidence="11">Muscle</tissue>
    </source>
</reference>
<name>A0A7K9E2Q5_BARMA</name>
<keyword evidence="12" id="KW-1185">Reference proteome</keyword>
<dbReference type="PANTHER" id="PTHR45766:SF3">
    <property type="entry name" value="DNA ANNEALING HELICASE AND ENDONUCLEASE ZRANB3"/>
    <property type="match status" value="1"/>
</dbReference>
<dbReference type="GO" id="GO:0043596">
    <property type="term" value="C:nuclear replication fork"/>
    <property type="evidence" value="ECO:0007669"/>
    <property type="project" value="TreeGrafter"/>
</dbReference>
<dbReference type="GO" id="GO:0003676">
    <property type="term" value="F:nucleic acid binding"/>
    <property type="evidence" value="ECO:0007669"/>
    <property type="project" value="InterPro"/>
</dbReference>
<dbReference type="SUPFAM" id="SSF52540">
    <property type="entry name" value="P-loop containing nucleoside triphosphate hydrolases"/>
    <property type="match status" value="2"/>
</dbReference>
<feature type="non-terminal residue" evidence="11">
    <location>
        <position position="1104"/>
    </location>
</feature>
<dbReference type="SUPFAM" id="SSF90209">
    <property type="entry name" value="Ran binding protein zinc finger-like"/>
    <property type="match status" value="1"/>
</dbReference>
<evidence type="ECO:0000256" key="6">
    <source>
        <dbReference type="ARBA" id="ARBA00022833"/>
    </source>
</evidence>
<evidence type="ECO:0000256" key="4">
    <source>
        <dbReference type="ARBA" id="ARBA00022801"/>
    </source>
</evidence>
<feature type="region of interest" description="Disordered" evidence="8">
    <location>
        <begin position="542"/>
        <end position="575"/>
    </location>
</feature>
<dbReference type="PROSITE" id="PS01358">
    <property type="entry name" value="ZF_RANBP2_1"/>
    <property type="match status" value="1"/>
</dbReference>
<gene>
    <name evidence="11" type="primary">Zranb3</name>
    <name evidence="11" type="ORF">BARMAR_R08378</name>
</gene>
<feature type="region of interest" description="Disordered" evidence="8">
    <location>
        <begin position="884"/>
        <end position="914"/>
    </location>
</feature>
<feature type="domain" description="Helicase C-terminal" evidence="10">
    <location>
        <begin position="326"/>
        <end position="482"/>
    </location>
</feature>
<dbReference type="Gene3D" id="1.10.30.50">
    <property type="match status" value="1"/>
</dbReference>
<evidence type="ECO:0000313" key="12">
    <source>
        <dbReference type="Proteomes" id="UP000578343"/>
    </source>
</evidence>
<dbReference type="PANTHER" id="PTHR45766">
    <property type="entry name" value="DNA ANNEALING HELICASE AND ENDONUCLEASE ZRANB3 FAMILY MEMBER"/>
    <property type="match status" value="1"/>
</dbReference>
<keyword evidence="1" id="KW-0479">Metal-binding</keyword>
<dbReference type="FunFam" id="3.40.50.300:FF:000788">
    <property type="entry name" value="DNA annealing helicase and endonuclease ZRANB3"/>
    <property type="match status" value="1"/>
</dbReference>
<organism evidence="11 12">
    <name type="scientific">Baryphthengus martii</name>
    <name type="common">Rufous motmot</name>
    <dbReference type="NCBI Taxonomy" id="176943"/>
    <lineage>
        <taxon>Eukaryota</taxon>
        <taxon>Metazoa</taxon>
        <taxon>Chordata</taxon>
        <taxon>Craniata</taxon>
        <taxon>Vertebrata</taxon>
        <taxon>Euteleostomi</taxon>
        <taxon>Archelosauria</taxon>
        <taxon>Archosauria</taxon>
        <taxon>Dinosauria</taxon>
        <taxon>Saurischia</taxon>
        <taxon>Theropoda</taxon>
        <taxon>Coelurosauria</taxon>
        <taxon>Aves</taxon>
        <taxon>Neognathae</taxon>
        <taxon>Neoaves</taxon>
        <taxon>Telluraves</taxon>
        <taxon>Coraciimorphae</taxon>
        <taxon>Coraciiformes</taxon>
        <taxon>Momotidae</taxon>
        <taxon>Baryphthengus</taxon>
    </lineage>
</organism>
<dbReference type="FunFam" id="3.40.50.10810:FF:000024">
    <property type="entry name" value="DNA annealing helicase and endonuclease ZRANB3"/>
    <property type="match status" value="1"/>
</dbReference>
<keyword evidence="2" id="KW-0547">Nucleotide-binding</keyword>
<dbReference type="InterPro" id="IPR000330">
    <property type="entry name" value="SNF2_N"/>
</dbReference>
<dbReference type="SMART" id="SM00490">
    <property type="entry name" value="HELICc"/>
    <property type="match status" value="1"/>
</dbReference>
<feature type="domain" description="Helicase ATP-binding" evidence="9">
    <location>
        <begin position="43"/>
        <end position="205"/>
    </location>
</feature>
<dbReference type="GO" id="GO:0031297">
    <property type="term" value="P:replication fork processing"/>
    <property type="evidence" value="ECO:0007669"/>
    <property type="project" value="TreeGrafter"/>
</dbReference>
<dbReference type="Proteomes" id="UP000578343">
    <property type="component" value="Unassembled WGS sequence"/>
</dbReference>
<feature type="compositionally biased region" description="Polar residues" evidence="8">
    <location>
        <begin position="884"/>
        <end position="905"/>
    </location>
</feature>
<dbReference type="Pfam" id="PF00176">
    <property type="entry name" value="SNF2-rel_dom"/>
    <property type="match status" value="1"/>
</dbReference>
<dbReference type="GO" id="GO:0008270">
    <property type="term" value="F:zinc ion binding"/>
    <property type="evidence" value="ECO:0007669"/>
    <property type="project" value="UniProtKB-KW"/>
</dbReference>
<dbReference type="InterPro" id="IPR049730">
    <property type="entry name" value="SNF2/RAD54-like_C"/>
</dbReference>
<proteinExistence type="predicted"/>
<evidence type="ECO:0000259" key="9">
    <source>
        <dbReference type="PROSITE" id="PS51192"/>
    </source>
</evidence>
<dbReference type="GO" id="GO:0006281">
    <property type="term" value="P:DNA repair"/>
    <property type="evidence" value="ECO:0007669"/>
    <property type="project" value="TreeGrafter"/>
</dbReference>
<dbReference type="GO" id="GO:0004520">
    <property type="term" value="F:DNA endonuclease activity"/>
    <property type="evidence" value="ECO:0007669"/>
    <property type="project" value="TreeGrafter"/>
</dbReference>
<dbReference type="CDD" id="cd18010">
    <property type="entry name" value="DEXHc_HARP_SMARCAL1"/>
    <property type="match status" value="1"/>
</dbReference>
<keyword evidence="11" id="KW-0540">Nuclease</keyword>
<keyword evidence="3" id="KW-0863">Zinc-finger</keyword>
<protein>
    <submittedName>
        <fullName evidence="11">ZRAB3 endonuclease</fullName>
    </submittedName>
</protein>
<keyword evidence="4" id="KW-0378">Hydrolase</keyword>
<feature type="compositionally biased region" description="Polar residues" evidence="8">
    <location>
        <begin position="612"/>
        <end position="621"/>
    </location>
</feature>
<comment type="caution">
    <text evidence="11">The sequence shown here is derived from an EMBL/GenBank/DDBJ whole genome shotgun (WGS) entry which is preliminary data.</text>
</comment>
<feature type="non-terminal residue" evidence="11">
    <location>
        <position position="1"/>
    </location>
</feature>
<dbReference type="InterPro" id="IPR027417">
    <property type="entry name" value="P-loop_NTPase"/>
</dbReference>
<dbReference type="InterPro" id="IPR001876">
    <property type="entry name" value="Znf_RanBP2"/>
</dbReference>
<dbReference type="InterPro" id="IPR003615">
    <property type="entry name" value="HNH_nuc"/>
</dbReference>
<dbReference type="CDD" id="cd18793">
    <property type="entry name" value="SF2_C_SNF"/>
    <property type="match status" value="1"/>
</dbReference>
<dbReference type="Pfam" id="PF00271">
    <property type="entry name" value="Helicase_C"/>
    <property type="match status" value="1"/>
</dbReference>
<dbReference type="CDD" id="cd00085">
    <property type="entry name" value="HNHc"/>
    <property type="match status" value="1"/>
</dbReference>
<feature type="compositionally biased region" description="Basic and acidic residues" evidence="8">
    <location>
        <begin position="681"/>
        <end position="707"/>
    </location>
</feature>
<evidence type="ECO:0000256" key="8">
    <source>
        <dbReference type="SAM" id="MobiDB-lite"/>
    </source>
</evidence>
<evidence type="ECO:0000259" key="10">
    <source>
        <dbReference type="PROSITE" id="PS51194"/>
    </source>
</evidence>
<dbReference type="SMART" id="SM00487">
    <property type="entry name" value="DEXDc"/>
    <property type="match status" value="1"/>
</dbReference>
<dbReference type="Gene3D" id="3.40.50.10810">
    <property type="entry name" value="Tandem AAA-ATPase domain"/>
    <property type="match status" value="1"/>
</dbReference>
<sequence>MVSTSQETPTLEASYSENVDAMLSFLPERLRKKLLPFQEKGIIFALQRSGRCMIADEMGLGKTIQAIAISYYYKNEWPLLIVVPSSLRYPWVDEMEKWIPELSPDDISIIQNKTDTGRISSSKVTILGYGLLTSDAQTLVDSLYRQNFKVVVVDESHYMKSRNATRSKILLPIVQKALRAILLTGTPALGRPEELFMQIEALFPRRFGTWSEYAKKYCNARVRFFGKRAQWDCRGASNLEELHQLLSEIMIRRLKNDVLTQLPPKIRQRIPFDLPQAAAKNLNSTFAEWEKLMRNLSSDATESQFSQVMNLITRMYKETAIAKAGAVKDYIKMMLENDKLKFLVFAHHLSMLQACTEAVIENKVRYIRIDGSVPSAERIHLVNQFQKDPDTRVAILSIQAAGQGLTFTAATHVVFAELYWDPGHIKQAEDRAHRIGQCSSVNIHFLIAKGTMDTLMWAMLNRKAKVTGSTLNGKKERMQAEEGDKEKWDFLSFAETWTPNESIEDPKNELLFTHFEKERQHDIRSFFSPKSSTEKKRKIFSGNESLCNDSESSEVTKEEDAVKSNENLDSTRVSDEDTICHESTCEREAKRARSVSESTPVNSSKKRRKSWTGKTPSLFTEKNNEVFPHDLNTPSKNTASNKVWHCSACTYSNNELLPYCEMCNCPQSSNVEKNSAAPLRQPEEDVSKDSRGNEERAERSAEDRKDLGNTVTQQFVDISEHRTLEIENEENDKKCGEDVDKSDMFEICDGLMFCASRNTDRIHLYTKDGEPLNHNFVPLDIQLDNWEDLPEAFQHKRNRSWILRFVKEWSQLTAMKQKIVRKSGQIFCSPVHAAEELSKKQSAVSSTKRYVTKEDVAAASLSKASSSGGSVRLISKQTGVSLKNENASIEQSSHSTKSLSENGTGPSAAHSERAEAEGSSLCKGYLQALDSQGNPLCLSCQQPTARPEPGRQARAWDTRFCSHACQEDFSIRSSQSYLRTKVFEIEHGVCQFCNQNAQELYLSVRDAPKTRRKKLLESSWMSHLPLGQLNEIITNPTEGQFWQVDHIKPVYSGGGQCSLENLQTLCTVCHRERTAKQAKERSQLKRRSLATKYGCDITKFFVKL</sequence>
<keyword evidence="7" id="KW-0067">ATP-binding</keyword>
<dbReference type="EMBL" id="VWZK01004987">
    <property type="protein sequence ID" value="NXG70732.1"/>
    <property type="molecule type" value="Genomic_DNA"/>
</dbReference>
<dbReference type="AlphaFoldDB" id="A0A7K9E2Q5"/>
<dbReference type="GO" id="GO:0005524">
    <property type="term" value="F:ATP binding"/>
    <property type="evidence" value="ECO:0007669"/>
    <property type="project" value="UniProtKB-KW"/>
</dbReference>
<evidence type="ECO:0000256" key="2">
    <source>
        <dbReference type="ARBA" id="ARBA00022741"/>
    </source>
</evidence>
<feature type="region of interest" description="Disordered" evidence="8">
    <location>
        <begin position="671"/>
        <end position="712"/>
    </location>
</feature>
<keyword evidence="5" id="KW-0347">Helicase</keyword>
<keyword evidence="11" id="KW-0255">Endonuclease</keyword>
<evidence type="ECO:0000313" key="11">
    <source>
        <dbReference type="EMBL" id="NXG70732.1"/>
    </source>
</evidence>
<evidence type="ECO:0000256" key="3">
    <source>
        <dbReference type="ARBA" id="ARBA00022771"/>
    </source>
</evidence>
<dbReference type="InterPro" id="IPR036443">
    <property type="entry name" value="Znf_RanBP2_sf"/>
</dbReference>
<dbReference type="Gene3D" id="3.40.50.300">
    <property type="entry name" value="P-loop containing nucleotide triphosphate hydrolases"/>
    <property type="match status" value="1"/>
</dbReference>
<evidence type="ECO:0000256" key="1">
    <source>
        <dbReference type="ARBA" id="ARBA00022723"/>
    </source>
</evidence>
<keyword evidence="6" id="KW-0862">Zinc</keyword>
<dbReference type="GO" id="GO:0004386">
    <property type="term" value="F:helicase activity"/>
    <property type="evidence" value="ECO:0007669"/>
    <property type="project" value="UniProtKB-KW"/>
</dbReference>
<feature type="compositionally biased region" description="Basic and acidic residues" evidence="8">
    <location>
        <begin position="554"/>
        <end position="563"/>
    </location>
</feature>
<dbReference type="PROSITE" id="PS51192">
    <property type="entry name" value="HELICASE_ATP_BIND_1"/>
    <property type="match status" value="1"/>
</dbReference>
<dbReference type="InterPro" id="IPR001650">
    <property type="entry name" value="Helicase_C-like"/>
</dbReference>
<dbReference type="InterPro" id="IPR002711">
    <property type="entry name" value="HNH"/>
</dbReference>
<feature type="region of interest" description="Disordered" evidence="8">
    <location>
        <begin position="590"/>
        <end position="637"/>
    </location>
</feature>
<evidence type="ECO:0000256" key="7">
    <source>
        <dbReference type="ARBA" id="ARBA00022840"/>
    </source>
</evidence>